<dbReference type="Pfam" id="PF00571">
    <property type="entry name" value="CBS"/>
    <property type="match status" value="2"/>
</dbReference>
<name>A0A2S6GIY1_9PSEU</name>
<dbReference type="PROSITE" id="PS51371">
    <property type="entry name" value="CBS"/>
    <property type="match status" value="2"/>
</dbReference>
<dbReference type="PROSITE" id="PS50914">
    <property type="entry name" value="BON"/>
    <property type="match status" value="1"/>
</dbReference>
<dbReference type="SMART" id="SM00116">
    <property type="entry name" value="CBS"/>
    <property type="match status" value="2"/>
</dbReference>
<dbReference type="PANTHER" id="PTHR43080">
    <property type="entry name" value="CBS DOMAIN-CONTAINING PROTEIN CBSX3, MITOCHONDRIAL"/>
    <property type="match status" value="1"/>
</dbReference>
<feature type="domain" description="CBS" evidence="4">
    <location>
        <begin position="7"/>
        <end position="63"/>
    </location>
</feature>
<dbReference type="RefSeq" id="WP_104481267.1">
    <property type="nucleotide sequence ID" value="NZ_CP154825.1"/>
</dbReference>
<dbReference type="EMBL" id="PTIX01000015">
    <property type="protein sequence ID" value="PPK65167.1"/>
    <property type="molecule type" value="Genomic_DNA"/>
</dbReference>
<evidence type="ECO:0000259" key="4">
    <source>
        <dbReference type="PROSITE" id="PS51371"/>
    </source>
</evidence>
<evidence type="ECO:0000259" key="3">
    <source>
        <dbReference type="PROSITE" id="PS50914"/>
    </source>
</evidence>
<evidence type="ECO:0000313" key="5">
    <source>
        <dbReference type="EMBL" id="PPK65167.1"/>
    </source>
</evidence>
<dbReference type="Proteomes" id="UP000239203">
    <property type="component" value="Unassembled WGS sequence"/>
</dbReference>
<dbReference type="Gene3D" id="3.30.1340.30">
    <property type="match status" value="1"/>
</dbReference>
<dbReference type="PANTHER" id="PTHR43080:SF2">
    <property type="entry name" value="CBS DOMAIN-CONTAINING PROTEIN"/>
    <property type="match status" value="1"/>
</dbReference>
<dbReference type="InterPro" id="IPR000644">
    <property type="entry name" value="CBS_dom"/>
</dbReference>
<gene>
    <name evidence="5" type="ORF">CLV40_11514</name>
</gene>
<organism evidence="5 6">
    <name type="scientific">Actinokineospora auranticolor</name>
    <dbReference type="NCBI Taxonomy" id="155976"/>
    <lineage>
        <taxon>Bacteria</taxon>
        <taxon>Bacillati</taxon>
        <taxon>Actinomycetota</taxon>
        <taxon>Actinomycetes</taxon>
        <taxon>Pseudonocardiales</taxon>
        <taxon>Pseudonocardiaceae</taxon>
        <taxon>Actinokineospora</taxon>
    </lineage>
</organism>
<proteinExistence type="predicted"/>
<protein>
    <submittedName>
        <fullName evidence="5">BON domain-containing protein</fullName>
    </submittedName>
</protein>
<evidence type="ECO:0000256" key="2">
    <source>
        <dbReference type="PROSITE-ProRule" id="PRU00703"/>
    </source>
</evidence>
<dbReference type="Gene3D" id="3.10.580.10">
    <property type="entry name" value="CBS-domain"/>
    <property type="match status" value="1"/>
</dbReference>
<accession>A0A2S6GIY1</accession>
<comment type="caution">
    <text evidence="5">The sequence shown here is derived from an EMBL/GenBank/DDBJ whole genome shotgun (WGS) entry which is preliminary data.</text>
</comment>
<dbReference type="InterPro" id="IPR051257">
    <property type="entry name" value="Diverse_CBS-Domain"/>
</dbReference>
<feature type="domain" description="CBS" evidence="4">
    <location>
        <begin position="72"/>
        <end position="127"/>
    </location>
</feature>
<sequence length="197" mass="21395">MRVRDLMSRPVFSARPGSTVREVVTVITEHGYASLPVVDDLGRVVGVVGEPELLRHVGDRQVSPDAPVSSVMVRPVEVAHPADDVSTVAETMLRTGLRCLPVVEEGLLVGVVARRDLLRSMVRDDDVIAAKVRALLDDYAGSRRHWRVEADDGRLVVTGEFADEAERGLVVALCRTVPGVREVRLSALAPTSSGWDD</sequence>
<keyword evidence="6" id="KW-1185">Reference proteome</keyword>
<dbReference type="InterPro" id="IPR007055">
    <property type="entry name" value="BON_dom"/>
</dbReference>
<reference evidence="5 6" key="1">
    <citation type="submission" date="2018-02" db="EMBL/GenBank/DDBJ databases">
        <title>Genomic Encyclopedia of Archaeal and Bacterial Type Strains, Phase II (KMG-II): from individual species to whole genera.</title>
        <authorList>
            <person name="Goeker M."/>
        </authorList>
    </citation>
    <scope>NUCLEOTIDE SEQUENCE [LARGE SCALE GENOMIC DNA]</scope>
    <source>
        <strain evidence="5 6">YU 961-1</strain>
    </source>
</reference>
<dbReference type="SUPFAM" id="SSF54631">
    <property type="entry name" value="CBS-domain pair"/>
    <property type="match status" value="1"/>
</dbReference>
<dbReference type="InterPro" id="IPR046342">
    <property type="entry name" value="CBS_dom_sf"/>
</dbReference>
<keyword evidence="1 2" id="KW-0129">CBS domain</keyword>
<evidence type="ECO:0000313" key="6">
    <source>
        <dbReference type="Proteomes" id="UP000239203"/>
    </source>
</evidence>
<dbReference type="CDD" id="cd02205">
    <property type="entry name" value="CBS_pair_SF"/>
    <property type="match status" value="1"/>
</dbReference>
<feature type="domain" description="BON" evidence="3">
    <location>
        <begin position="124"/>
        <end position="192"/>
    </location>
</feature>
<dbReference type="Pfam" id="PF04972">
    <property type="entry name" value="BON"/>
    <property type="match status" value="1"/>
</dbReference>
<dbReference type="OrthoDB" id="9799454at2"/>
<evidence type="ECO:0000256" key="1">
    <source>
        <dbReference type="ARBA" id="ARBA00023122"/>
    </source>
</evidence>
<dbReference type="AlphaFoldDB" id="A0A2S6GIY1"/>